<dbReference type="AlphaFoldDB" id="A0A0L6UMB7"/>
<accession>A0A0L6UMB7</accession>
<dbReference type="Proteomes" id="UP000037035">
    <property type="component" value="Unassembled WGS sequence"/>
</dbReference>
<gene>
    <name evidence="1" type="ORF">VP01_4861g1</name>
</gene>
<protein>
    <submittedName>
        <fullName evidence="1">Uncharacterized protein</fullName>
    </submittedName>
</protein>
<keyword evidence="2" id="KW-1185">Reference proteome</keyword>
<evidence type="ECO:0000313" key="2">
    <source>
        <dbReference type="Proteomes" id="UP000037035"/>
    </source>
</evidence>
<reference evidence="1 2" key="1">
    <citation type="submission" date="2015-08" db="EMBL/GenBank/DDBJ databases">
        <title>Next Generation Sequencing and Analysis of the Genome of Puccinia sorghi L Schw, the Causal Agent of Maize Common Rust.</title>
        <authorList>
            <person name="Rochi L."/>
            <person name="Burguener G."/>
            <person name="Darino M."/>
            <person name="Turjanski A."/>
            <person name="Kreff E."/>
            <person name="Dieguez M.J."/>
            <person name="Sacco F."/>
        </authorList>
    </citation>
    <scope>NUCLEOTIDE SEQUENCE [LARGE SCALE GENOMIC DNA]</scope>
    <source>
        <strain evidence="1 2">RO10H11247</strain>
    </source>
</reference>
<sequence length="124" mass="14136">MKQKSQHPKTPEGYALPELTVRPSELDQLVQVLAGEPGLDLETRDELILNLLNNEPWDMGEFFKKLTIIFQYCNNPMFSLGVIPVNHGWQWPDLGKVVHLVEHVKDFLNGDCGIQRPKAVIFLS</sequence>
<dbReference type="VEuPathDB" id="FungiDB:VP01_4861g1"/>
<name>A0A0L6UMB7_9BASI</name>
<organism evidence="1 2">
    <name type="scientific">Puccinia sorghi</name>
    <dbReference type="NCBI Taxonomy" id="27349"/>
    <lineage>
        <taxon>Eukaryota</taxon>
        <taxon>Fungi</taxon>
        <taxon>Dikarya</taxon>
        <taxon>Basidiomycota</taxon>
        <taxon>Pucciniomycotina</taxon>
        <taxon>Pucciniomycetes</taxon>
        <taxon>Pucciniales</taxon>
        <taxon>Pucciniaceae</taxon>
        <taxon>Puccinia</taxon>
    </lineage>
</organism>
<proteinExistence type="predicted"/>
<evidence type="ECO:0000313" key="1">
    <source>
        <dbReference type="EMBL" id="KNZ49674.1"/>
    </source>
</evidence>
<comment type="caution">
    <text evidence="1">The sequence shown here is derived from an EMBL/GenBank/DDBJ whole genome shotgun (WGS) entry which is preliminary data.</text>
</comment>
<dbReference type="EMBL" id="LAVV01010011">
    <property type="protein sequence ID" value="KNZ49674.1"/>
    <property type="molecule type" value="Genomic_DNA"/>
</dbReference>